<name>A0AAT9H5S6_9FLAO</name>
<keyword evidence="1" id="KW-1133">Transmembrane helix</keyword>
<dbReference type="AlphaFoldDB" id="A0AAT9H5S6"/>
<keyword evidence="1" id="KW-0812">Transmembrane</keyword>
<gene>
    <name evidence="2" type="ORF">CFS9_35290</name>
</gene>
<evidence type="ECO:0000256" key="1">
    <source>
        <dbReference type="SAM" id="Phobius"/>
    </source>
</evidence>
<keyword evidence="1" id="KW-0472">Membrane</keyword>
<evidence type="ECO:0000313" key="2">
    <source>
        <dbReference type="EMBL" id="BFM44888.1"/>
    </source>
</evidence>
<reference evidence="2" key="1">
    <citation type="submission" date="2024-05" db="EMBL/GenBank/DDBJ databases">
        <title>Whole-Genome Sequence of CFS9, a Potential Fish Probiotic Isolated from the Body Surface of Silurus asotus.</title>
        <authorList>
            <person name="Kojima M."/>
            <person name="Tobioka K."/>
            <person name="Yokota K."/>
            <person name="Nakatani H."/>
            <person name="Hori K."/>
            <person name="Tamaru Y."/>
            <person name="Okazaki F."/>
        </authorList>
    </citation>
    <scope>NUCLEOTIDE SEQUENCE</scope>
    <source>
        <strain evidence="2">CFS9</strain>
    </source>
</reference>
<dbReference type="EMBL" id="AP031573">
    <property type="protein sequence ID" value="BFM44888.1"/>
    <property type="molecule type" value="Genomic_DNA"/>
</dbReference>
<sequence>MKRHKKNAGYFKIFKQATKERRQKNKIILTIQVIFITIITIMVYQRIMT</sequence>
<organism evidence="2">
    <name type="scientific">Flavobacterium sp. CFS9</name>
    <dbReference type="NCBI Taxonomy" id="3143118"/>
    <lineage>
        <taxon>Bacteria</taxon>
        <taxon>Pseudomonadati</taxon>
        <taxon>Bacteroidota</taxon>
        <taxon>Flavobacteriia</taxon>
        <taxon>Flavobacteriales</taxon>
        <taxon>Flavobacteriaceae</taxon>
        <taxon>Flavobacterium</taxon>
    </lineage>
</organism>
<protein>
    <submittedName>
        <fullName evidence="2">Uncharacterized protein</fullName>
    </submittedName>
</protein>
<accession>A0AAT9H5S6</accession>
<proteinExistence type="predicted"/>
<feature type="transmembrane region" description="Helical" evidence="1">
    <location>
        <begin position="27"/>
        <end position="47"/>
    </location>
</feature>